<accession>A0ABX2GN94</accession>
<comment type="similarity">
    <text evidence="1">Belongs to the DprA/Smf family.</text>
</comment>
<keyword evidence="4" id="KW-1185">Reference proteome</keyword>
<sequence length="253" mass="28592">MIYWIWLTQIPFIGPVTARYLIKELGDAEKIYQADYKTLSKMSGLSARQRESIIRNHSLEKAKRIMDDCQNKNISILCWNDEHYPLRAREPADAPPMLYYKGNIKKMDQTVGIVGARRCSQEAKQKTVFLASEYAKTQTAVVSGMAKGIDSYAHTACLNSGGYTIAILGNGLDICYPSEHHKLMKCIEEKGLLLSEYPPGTLPSRYTFPRRNRLISSWSDQLIIIQAGKGSGALITAEYSRKYGRKVEMKVEI</sequence>
<dbReference type="InterPro" id="IPR010994">
    <property type="entry name" value="RuvA_2-like"/>
</dbReference>
<proteinExistence type="inferred from homology"/>
<evidence type="ECO:0000313" key="3">
    <source>
        <dbReference type="EMBL" id="NSF73120.1"/>
    </source>
</evidence>
<dbReference type="SUPFAM" id="SSF102405">
    <property type="entry name" value="MCP/YpsA-like"/>
    <property type="match status" value="1"/>
</dbReference>
<dbReference type="NCBIfam" id="TIGR00732">
    <property type="entry name" value="dprA"/>
    <property type="match status" value="1"/>
</dbReference>
<dbReference type="RefSeq" id="WP_173742830.1">
    <property type="nucleotide sequence ID" value="NZ_JAAIPF010000007.1"/>
</dbReference>
<dbReference type="PANTHER" id="PTHR43022:SF1">
    <property type="entry name" value="PROTEIN SMF"/>
    <property type="match status" value="1"/>
</dbReference>
<organism evidence="3 4">
    <name type="scientific">Blautia wexlerae</name>
    <dbReference type="NCBI Taxonomy" id="418240"/>
    <lineage>
        <taxon>Bacteria</taxon>
        <taxon>Bacillati</taxon>
        <taxon>Bacillota</taxon>
        <taxon>Clostridia</taxon>
        <taxon>Lachnospirales</taxon>
        <taxon>Lachnospiraceae</taxon>
        <taxon>Blautia</taxon>
    </lineage>
</organism>
<dbReference type="InterPro" id="IPR003488">
    <property type="entry name" value="DprA"/>
</dbReference>
<evidence type="ECO:0000259" key="2">
    <source>
        <dbReference type="Pfam" id="PF02481"/>
    </source>
</evidence>
<dbReference type="EMBL" id="JAAIPF010000007">
    <property type="protein sequence ID" value="NSF73120.1"/>
    <property type="molecule type" value="Genomic_DNA"/>
</dbReference>
<dbReference type="PANTHER" id="PTHR43022">
    <property type="entry name" value="PROTEIN SMF"/>
    <property type="match status" value="1"/>
</dbReference>
<dbReference type="SUPFAM" id="SSF47781">
    <property type="entry name" value="RuvA domain 2-like"/>
    <property type="match status" value="1"/>
</dbReference>
<dbReference type="InterPro" id="IPR057666">
    <property type="entry name" value="DrpA_SLOG"/>
</dbReference>
<name>A0ABX2GN94_9FIRM</name>
<feature type="domain" description="Smf/DprA SLOG" evidence="2">
    <location>
        <begin position="76"/>
        <end position="247"/>
    </location>
</feature>
<gene>
    <name evidence="3" type="primary">dprA</name>
    <name evidence="3" type="ORF">G4952_04635</name>
</gene>
<comment type="caution">
    <text evidence="3">The sequence shown here is derived from an EMBL/GenBank/DDBJ whole genome shotgun (WGS) entry which is preliminary data.</text>
</comment>
<evidence type="ECO:0000256" key="1">
    <source>
        <dbReference type="ARBA" id="ARBA00006525"/>
    </source>
</evidence>
<protein>
    <submittedName>
        <fullName evidence="3">DNA-protecting protein DprA</fullName>
    </submittedName>
</protein>
<dbReference type="Pfam" id="PF14520">
    <property type="entry name" value="HHH_5"/>
    <property type="match status" value="1"/>
</dbReference>
<dbReference type="Pfam" id="PF02481">
    <property type="entry name" value="DNA_processg_A"/>
    <property type="match status" value="1"/>
</dbReference>
<dbReference type="Gene3D" id="3.40.50.450">
    <property type="match status" value="1"/>
</dbReference>
<evidence type="ECO:0000313" key="4">
    <source>
        <dbReference type="Proteomes" id="UP000822152"/>
    </source>
</evidence>
<reference evidence="3 4" key="1">
    <citation type="journal article" date="2020" name="Cell Host Microbe">
        <title>Functional and Genomic Variation between Human-Derived Isolates of Lachnospiraceae Reveals Inter- and Intra-Species Diversity.</title>
        <authorList>
            <person name="Sorbara M.T."/>
            <person name="Littmann E.R."/>
            <person name="Fontana E."/>
            <person name="Moody T.U."/>
            <person name="Kohout C.E."/>
            <person name="Gjonbalaj M."/>
            <person name="Eaton V."/>
            <person name="Seok R."/>
            <person name="Leiner I.M."/>
            <person name="Pamer E.G."/>
        </authorList>
    </citation>
    <scope>NUCLEOTIDE SEQUENCE [LARGE SCALE GENOMIC DNA]</scope>
    <source>
        <strain evidence="3 4">MSK.20.11</strain>
    </source>
</reference>
<dbReference type="Proteomes" id="UP000822152">
    <property type="component" value="Unassembled WGS sequence"/>
</dbReference>